<protein>
    <submittedName>
        <fullName evidence="1">Uncharacterized protein</fullName>
    </submittedName>
</protein>
<comment type="caution">
    <text evidence="1">The sequence shown here is derived from an EMBL/GenBank/DDBJ whole genome shotgun (WGS) entry which is preliminary data.</text>
</comment>
<dbReference type="Pfam" id="PF15011">
    <property type="entry name" value="CA109-like"/>
    <property type="match status" value="1"/>
</dbReference>
<evidence type="ECO:0000313" key="2">
    <source>
        <dbReference type="Proteomes" id="UP000469890"/>
    </source>
</evidence>
<organism evidence="1 2">
    <name type="scientific">Mucor circinelloides f. lusitanicus</name>
    <name type="common">Mucor racemosus var. lusitanicus</name>
    <dbReference type="NCBI Taxonomy" id="29924"/>
    <lineage>
        <taxon>Eukaryota</taxon>
        <taxon>Fungi</taxon>
        <taxon>Fungi incertae sedis</taxon>
        <taxon>Mucoromycota</taxon>
        <taxon>Mucoromycotina</taxon>
        <taxon>Mucoromycetes</taxon>
        <taxon>Mucorales</taxon>
        <taxon>Mucorineae</taxon>
        <taxon>Mucoraceae</taxon>
        <taxon>Mucor</taxon>
    </lineage>
</organism>
<reference evidence="1 2" key="1">
    <citation type="submission" date="2019-09" db="EMBL/GenBank/DDBJ databases">
        <authorList>
            <consortium name="DOE Joint Genome Institute"/>
            <person name="Mondo S.J."/>
            <person name="Navarro-Mendoza M.I."/>
            <person name="Perez-Arques C."/>
            <person name="Panchal S."/>
            <person name="Nicolas F.E."/>
            <person name="Ganguly P."/>
            <person name="Pangilinan J."/>
            <person name="Grigoriev I."/>
            <person name="Heitman J."/>
            <person name="Sanya K."/>
            <person name="Garre V."/>
        </authorList>
    </citation>
    <scope>NUCLEOTIDE SEQUENCE [LARGE SCALE GENOMIC DNA]</scope>
    <source>
        <strain evidence="1 2">MU402</strain>
    </source>
</reference>
<gene>
    <name evidence="1" type="ORF">FB192DRAFT_1068285</name>
</gene>
<dbReference type="EMBL" id="JAAECE010000002">
    <property type="protein sequence ID" value="KAF1805859.1"/>
    <property type="molecule type" value="Genomic_DNA"/>
</dbReference>
<name>A0A8H4BNX5_MUCCL</name>
<dbReference type="Proteomes" id="UP000469890">
    <property type="component" value="Unassembled WGS sequence"/>
</dbReference>
<proteinExistence type="predicted"/>
<evidence type="ECO:0000313" key="1">
    <source>
        <dbReference type="EMBL" id="KAF1805859.1"/>
    </source>
</evidence>
<dbReference type="AlphaFoldDB" id="A0A8H4BNX5"/>
<sequence>MDTRPEGPFHFFPLFLYYQGMQQQQIQDRHTSFAILGKAEVLYNTWRRLQSKSLSLLQSMVNIVAQKSATLDQPSTLEQHGVDKSRLMYKQAASLENLIKDLHSVLELFDKVKRDWAQLDLEATRHVVKYTSRPSLPAKPAPLSTNSLIQVTAVAPAQVQDMISRLAYMYDEEFNYKFMLLSTLPSNMSNQDQIQQLVDRWDAEAHIDSTLQQDIAERIKLYRTVKKVLESVD</sequence>
<dbReference type="InterPro" id="IPR029159">
    <property type="entry name" value="CA109-like"/>
</dbReference>
<accession>A0A8H4BNX5</accession>